<organism evidence="3 4">
    <name type="scientific">Paramicrosporidium saccamoebae</name>
    <dbReference type="NCBI Taxonomy" id="1246581"/>
    <lineage>
        <taxon>Eukaryota</taxon>
        <taxon>Fungi</taxon>
        <taxon>Fungi incertae sedis</taxon>
        <taxon>Cryptomycota</taxon>
        <taxon>Cryptomycota incertae sedis</taxon>
        <taxon>Paramicrosporidium</taxon>
    </lineage>
</organism>
<dbReference type="InterPro" id="IPR039123">
    <property type="entry name" value="PPTC7"/>
</dbReference>
<dbReference type="Gene3D" id="3.60.40.10">
    <property type="entry name" value="PPM-type phosphatase domain"/>
    <property type="match status" value="1"/>
</dbReference>
<dbReference type="AlphaFoldDB" id="A0A2H9TPL2"/>
<gene>
    <name evidence="3" type="ORF">PSACC_00516</name>
</gene>
<keyword evidence="1" id="KW-0460">Magnesium</keyword>
<keyword evidence="4" id="KW-1185">Reference proteome</keyword>
<dbReference type="SMART" id="SM00331">
    <property type="entry name" value="PP2C_SIG"/>
    <property type="match status" value="1"/>
</dbReference>
<keyword evidence="1" id="KW-0479">Metal-binding</keyword>
<dbReference type="SMART" id="SM00332">
    <property type="entry name" value="PP2Cc"/>
    <property type="match status" value="1"/>
</dbReference>
<dbReference type="SUPFAM" id="SSF81606">
    <property type="entry name" value="PP2C-like"/>
    <property type="match status" value="1"/>
</dbReference>
<dbReference type="PANTHER" id="PTHR12320:SF1">
    <property type="entry name" value="PROTEIN PHOSPHATASE PTC7 HOMOLOG"/>
    <property type="match status" value="1"/>
</dbReference>
<comment type="cofactor">
    <cofactor evidence="1">
        <name>Mn(2+)</name>
        <dbReference type="ChEBI" id="CHEBI:29035"/>
    </cofactor>
</comment>
<comment type="similarity">
    <text evidence="1">Belongs to the PP2C family.</text>
</comment>
<dbReference type="GO" id="GO:0004722">
    <property type="term" value="F:protein serine/threonine phosphatase activity"/>
    <property type="evidence" value="ECO:0007669"/>
    <property type="project" value="UniProtKB-EC"/>
</dbReference>
<dbReference type="Pfam" id="PF07228">
    <property type="entry name" value="SpoIIE"/>
    <property type="match status" value="1"/>
</dbReference>
<name>A0A2H9TPL2_9FUNG</name>
<proteinExistence type="inferred from homology"/>
<evidence type="ECO:0000256" key="1">
    <source>
        <dbReference type="RuleBase" id="RU366020"/>
    </source>
</evidence>
<evidence type="ECO:0000313" key="3">
    <source>
        <dbReference type="EMBL" id="PJF19679.1"/>
    </source>
</evidence>
<comment type="catalytic activity">
    <reaction evidence="1">
        <text>O-phospho-L-threonyl-[protein] + H2O = L-threonyl-[protein] + phosphate</text>
        <dbReference type="Rhea" id="RHEA:47004"/>
        <dbReference type="Rhea" id="RHEA-COMP:11060"/>
        <dbReference type="Rhea" id="RHEA-COMP:11605"/>
        <dbReference type="ChEBI" id="CHEBI:15377"/>
        <dbReference type="ChEBI" id="CHEBI:30013"/>
        <dbReference type="ChEBI" id="CHEBI:43474"/>
        <dbReference type="ChEBI" id="CHEBI:61977"/>
        <dbReference type="EC" id="3.1.3.16"/>
    </reaction>
</comment>
<dbReference type="STRING" id="1246581.A0A2H9TPL2"/>
<sequence>MQSKWGKSTPLGMRRRIRTAIPMFLGVMLLGGMLLARSSLDSVNRGTPKSRPMDEAVERLLVRLSDQLERPSALEWKVLQQVCSSRDRQSLCAKVFGYVRNVLVPMEFPARPKKSAVWEDWYGMGLPKTASEPRAFSTLYSTTQFGDDSCVFGSNFAVVSDGITKDPDSDFFSRMMVEFLRIVLPRLGEGDASETLQRAVEELEDLLVELRLPGAATLSIAYRPDAQSELYVATLGDSEVKVIRNGRAIYRSPFQRKGNRPGQLNSRRLGGAAQLVIERVPVRRNDVILLASDGLWDNVHEHDVLTQVQNGGAATGMVQRIMFQAKRGKEAIRKDCRGRCVGARRDDISILVAII</sequence>
<feature type="domain" description="PPM-type phosphatase" evidence="2">
    <location>
        <begin position="137"/>
        <end position="355"/>
    </location>
</feature>
<comment type="catalytic activity">
    <reaction evidence="1">
        <text>O-phospho-L-seryl-[protein] + H2O = L-seryl-[protein] + phosphate</text>
        <dbReference type="Rhea" id="RHEA:20629"/>
        <dbReference type="Rhea" id="RHEA-COMP:9863"/>
        <dbReference type="Rhea" id="RHEA-COMP:11604"/>
        <dbReference type="ChEBI" id="CHEBI:15377"/>
        <dbReference type="ChEBI" id="CHEBI:29999"/>
        <dbReference type="ChEBI" id="CHEBI:43474"/>
        <dbReference type="ChEBI" id="CHEBI:83421"/>
        <dbReference type="EC" id="3.1.3.16"/>
    </reaction>
</comment>
<dbReference type="PANTHER" id="PTHR12320">
    <property type="entry name" value="PROTEIN PHOSPHATASE 2C"/>
    <property type="match status" value="1"/>
</dbReference>
<dbReference type="EC" id="3.1.3.16" evidence="1"/>
<comment type="cofactor">
    <cofactor evidence="1">
        <name>Mg(2+)</name>
        <dbReference type="ChEBI" id="CHEBI:18420"/>
    </cofactor>
</comment>
<dbReference type="OrthoDB" id="60843at2759"/>
<keyword evidence="1" id="KW-0464">Manganese</keyword>
<evidence type="ECO:0000259" key="2">
    <source>
        <dbReference type="PROSITE" id="PS51746"/>
    </source>
</evidence>
<dbReference type="GO" id="GO:0046872">
    <property type="term" value="F:metal ion binding"/>
    <property type="evidence" value="ECO:0007669"/>
    <property type="project" value="UniProtKB-UniRule"/>
</dbReference>
<accession>A0A2H9TPL2</accession>
<dbReference type="PROSITE" id="PS51746">
    <property type="entry name" value="PPM_2"/>
    <property type="match status" value="1"/>
</dbReference>
<dbReference type="EMBL" id="MTSL01000048">
    <property type="protein sequence ID" value="PJF19679.1"/>
    <property type="molecule type" value="Genomic_DNA"/>
</dbReference>
<comment type="caution">
    <text evidence="3">The sequence shown here is derived from an EMBL/GenBank/DDBJ whole genome shotgun (WGS) entry which is preliminary data.</text>
</comment>
<protein>
    <recommendedName>
        <fullName evidence="1">Protein phosphatase</fullName>
        <ecNumber evidence="1">3.1.3.16</ecNumber>
    </recommendedName>
</protein>
<dbReference type="InterPro" id="IPR001932">
    <property type="entry name" value="PPM-type_phosphatase-like_dom"/>
</dbReference>
<reference evidence="3 4" key="1">
    <citation type="submission" date="2016-10" db="EMBL/GenBank/DDBJ databases">
        <title>The genome of Paramicrosporidium saccamoebae is the missing link in understanding Cryptomycota and Microsporidia evolution.</title>
        <authorList>
            <person name="Quandt C.A."/>
            <person name="Beaudet D."/>
            <person name="Corsaro D."/>
            <person name="Michel R."/>
            <person name="Corradi N."/>
            <person name="James T."/>
        </authorList>
    </citation>
    <scope>NUCLEOTIDE SEQUENCE [LARGE SCALE GENOMIC DNA]</scope>
    <source>
        <strain evidence="3 4">KSL3</strain>
    </source>
</reference>
<evidence type="ECO:0000313" key="4">
    <source>
        <dbReference type="Proteomes" id="UP000240830"/>
    </source>
</evidence>
<dbReference type="InterPro" id="IPR036457">
    <property type="entry name" value="PPM-type-like_dom_sf"/>
</dbReference>
<dbReference type="Proteomes" id="UP000240830">
    <property type="component" value="Unassembled WGS sequence"/>
</dbReference>
<keyword evidence="1" id="KW-0378">Hydrolase</keyword>
<keyword evidence="1" id="KW-0904">Protein phosphatase</keyword>